<gene>
    <name evidence="2" type="ORF">EVAR_42393_1</name>
</gene>
<organism evidence="2 3">
    <name type="scientific">Eumeta variegata</name>
    <name type="common">Bagworm moth</name>
    <name type="synonym">Eumeta japonica</name>
    <dbReference type="NCBI Taxonomy" id="151549"/>
    <lineage>
        <taxon>Eukaryota</taxon>
        <taxon>Metazoa</taxon>
        <taxon>Ecdysozoa</taxon>
        <taxon>Arthropoda</taxon>
        <taxon>Hexapoda</taxon>
        <taxon>Insecta</taxon>
        <taxon>Pterygota</taxon>
        <taxon>Neoptera</taxon>
        <taxon>Endopterygota</taxon>
        <taxon>Lepidoptera</taxon>
        <taxon>Glossata</taxon>
        <taxon>Ditrysia</taxon>
        <taxon>Tineoidea</taxon>
        <taxon>Psychidae</taxon>
        <taxon>Oiketicinae</taxon>
        <taxon>Eumeta</taxon>
    </lineage>
</organism>
<evidence type="ECO:0000313" key="3">
    <source>
        <dbReference type="Proteomes" id="UP000299102"/>
    </source>
</evidence>
<keyword evidence="3" id="KW-1185">Reference proteome</keyword>
<name>A0A4C1YJC1_EUMVA</name>
<sequence length="107" mass="12749">MTYLCPRDTCLIPLLLRFEDKSKSELKTKTRGQGLISKGRKRRHQKPQDIRRFYRSLKDKTKPEHEPKQYVWHFQIDTVWSTKRRRVGLLFGRNRESFARSVGDGSA</sequence>
<feature type="region of interest" description="Disordered" evidence="1">
    <location>
        <begin position="27"/>
        <end position="50"/>
    </location>
</feature>
<evidence type="ECO:0000256" key="1">
    <source>
        <dbReference type="SAM" id="MobiDB-lite"/>
    </source>
</evidence>
<proteinExistence type="predicted"/>
<dbReference type="Proteomes" id="UP000299102">
    <property type="component" value="Unassembled WGS sequence"/>
</dbReference>
<dbReference type="AlphaFoldDB" id="A0A4C1YJC1"/>
<reference evidence="2 3" key="1">
    <citation type="journal article" date="2019" name="Commun. Biol.">
        <title>The bagworm genome reveals a unique fibroin gene that provides high tensile strength.</title>
        <authorList>
            <person name="Kono N."/>
            <person name="Nakamura H."/>
            <person name="Ohtoshi R."/>
            <person name="Tomita M."/>
            <person name="Numata K."/>
            <person name="Arakawa K."/>
        </authorList>
    </citation>
    <scope>NUCLEOTIDE SEQUENCE [LARGE SCALE GENOMIC DNA]</scope>
</reference>
<dbReference type="EMBL" id="BGZK01001237">
    <property type="protein sequence ID" value="GBP75150.1"/>
    <property type="molecule type" value="Genomic_DNA"/>
</dbReference>
<accession>A0A4C1YJC1</accession>
<evidence type="ECO:0000313" key="2">
    <source>
        <dbReference type="EMBL" id="GBP75150.1"/>
    </source>
</evidence>
<comment type="caution">
    <text evidence="2">The sequence shown here is derived from an EMBL/GenBank/DDBJ whole genome shotgun (WGS) entry which is preliminary data.</text>
</comment>
<protein>
    <submittedName>
        <fullName evidence="2">Uncharacterized protein</fullName>
    </submittedName>
</protein>